<protein>
    <recommendedName>
        <fullName evidence="4">Lsr2 protein</fullName>
    </recommendedName>
</protein>
<feature type="region of interest" description="Disordered" evidence="1">
    <location>
        <begin position="81"/>
        <end position="109"/>
    </location>
</feature>
<proteinExistence type="predicted"/>
<name>A0ABU3UW91_9ACTN</name>
<reference evidence="2 3" key="1">
    <citation type="submission" date="2023-02" db="EMBL/GenBank/DDBJ databases">
        <authorList>
            <person name="Maleckis M."/>
        </authorList>
    </citation>
    <scope>NUCLEOTIDE SEQUENCE [LARGE SCALE GENOMIC DNA]</scope>
    <source>
        <strain evidence="2 3">P8-A2</strain>
    </source>
</reference>
<evidence type="ECO:0000256" key="1">
    <source>
        <dbReference type="SAM" id="MobiDB-lite"/>
    </source>
</evidence>
<dbReference type="RefSeq" id="WP_316735010.1">
    <property type="nucleotide sequence ID" value="NZ_JARAKF010000001.1"/>
</dbReference>
<organism evidence="2 3">
    <name type="scientific">Streptomyces mirabilis</name>
    <dbReference type="NCBI Taxonomy" id="68239"/>
    <lineage>
        <taxon>Bacteria</taxon>
        <taxon>Bacillati</taxon>
        <taxon>Actinomycetota</taxon>
        <taxon>Actinomycetes</taxon>
        <taxon>Kitasatosporales</taxon>
        <taxon>Streptomycetaceae</taxon>
        <taxon>Streptomyces</taxon>
    </lineage>
</organism>
<sequence>MTSQSHPSPPDPWAQSRRIAAVWAEAGRGVDRPTQVARVLAARAAKAEVLKEARLKAAVDKAVREALARPAVAEAVGRLAEAEGAAPAAPTAPAAPAVPEKPLHEMTPEEWSAHRQAYWVDRLPNQSRPMTIGELIAGQYGDGEA</sequence>
<dbReference type="Proteomes" id="UP001257627">
    <property type="component" value="Unassembled WGS sequence"/>
</dbReference>
<evidence type="ECO:0008006" key="4">
    <source>
        <dbReference type="Google" id="ProtNLM"/>
    </source>
</evidence>
<dbReference type="EMBL" id="JARAKF010000001">
    <property type="protein sequence ID" value="MDU8998205.1"/>
    <property type="molecule type" value="Genomic_DNA"/>
</dbReference>
<accession>A0ABU3UW91</accession>
<feature type="compositionally biased region" description="Low complexity" evidence="1">
    <location>
        <begin position="82"/>
        <end position="100"/>
    </location>
</feature>
<evidence type="ECO:0000313" key="3">
    <source>
        <dbReference type="Proteomes" id="UP001257627"/>
    </source>
</evidence>
<evidence type="ECO:0000313" key="2">
    <source>
        <dbReference type="EMBL" id="MDU8998205.1"/>
    </source>
</evidence>
<gene>
    <name evidence="2" type="ORF">PU648_38795</name>
</gene>
<comment type="caution">
    <text evidence="2">The sequence shown here is derived from an EMBL/GenBank/DDBJ whole genome shotgun (WGS) entry which is preliminary data.</text>
</comment>
<keyword evidence="3" id="KW-1185">Reference proteome</keyword>